<dbReference type="EMBL" id="NLAX01000008">
    <property type="protein sequence ID" value="PKS10723.1"/>
    <property type="molecule type" value="Genomic_DNA"/>
</dbReference>
<keyword evidence="3" id="KW-1185">Reference proteome</keyword>
<feature type="transmembrane region" description="Helical" evidence="1">
    <location>
        <begin position="58"/>
        <end position="79"/>
    </location>
</feature>
<keyword evidence="1" id="KW-1133">Transmembrane helix</keyword>
<evidence type="ECO:0000256" key="1">
    <source>
        <dbReference type="SAM" id="Phobius"/>
    </source>
</evidence>
<dbReference type="InParanoid" id="A0A2N3NE77"/>
<keyword evidence="1" id="KW-0472">Membrane</keyword>
<comment type="caution">
    <text evidence="2">The sequence shown here is derived from an EMBL/GenBank/DDBJ whole genome shotgun (WGS) entry which is preliminary data.</text>
</comment>
<sequence length="108" mass="12394">MLTRQIVQSARPYGLFAALRMPRATPRLASRQPQRFSSTSTKPPSIHGNFYKTFGRPIAKVVLLSILTYQIIYLVWIKLEADETKTLRNAEIKELETKVKELQSRTTS</sequence>
<evidence type="ECO:0000313" key="2">
    <source>
        <dbReference type="EMBL" id="PKS10723.1"/>
    </source>
</evidence>
<evidence type="ECO:0008006" key="4">
    <source>
        <dbReference type="Google" id="ProtNLM"/>
    </source>
</evidence>
<evidence type="ECO:0000313" key="3">
    <source>
        <dbReference type="Proteomes" id="UP000233524"/>
    </source>
</evidence>
<dbReference type="AlphaFoldDB" id="A0A2N3NE77"/>
<keyword evidence="1" id="KW-0812">Transmembrane</keyword>
<name>A0A2N3NE77_9PEZI</name>
<dbReference type="OrthoDB" id="2120024at2759"/>
<protein>
    <recommendedName>
        <fullName evidence="4">Inner membrane assembly complex subunit 17</fullName>
    </recommendedName>
</protein>
<gene>
    <name evidence="2" type="ORF">jhhlp_002480</name>
</gene>
<accession>A0A2N3NE77</accession>
<reference evidence="2 3" key="1">
    <citation type="journal article" date="2017" name="G3 (Bethesda)">
        <title>First Draft Genome Sequence of the Pathogenic Fungus Lomentospora prolificans (Formerly Scedosporium prolificans).</title>
        <authorList>
            <person name="Luo R."/>
            <person name="Zimin A."/>
            <person name="Workman R."/>
            <person name="Fan Y."/>
            <person name="Pertea G."/>
            <person name="Grossman N."/>
            <person name="Wear M.P."/>
            <person name="Jia B."/>
            <person name="Miller H."/>
            <person name="Casadevall A."/>
            <person name="Timp W."/>
            <person name="Zhang S.X."/>
            <person name="Salzberg S.L."/>
        </authorList>
    </citation>
    <scope>NUCLEOTIDE SEQUENCE [LARGE SCALE GENOMIC DNA]</scope>
    <source>
        <strain evidence="2 3">JHH-5317</strain>
    </source>
</reference>
<proteinExistence type="predicted"/>
<dbReference type="Proteomes" id="UP000233524">
    <property type="component" value="Unassembled WGS sequence"/>
</dbReference>
<dbReference type="VEuPathDB" id="FungiDB:jhhlp_002480"/>
<organism evidence="2 3">
    <name type="scientific">Lomentospora prolificans</name>
    <dbReference type="NCBI Taxonomy" id="41688"/>
    <lineage>
        <taxon>Eukaryota</taxon>
        <taxon>Fungi</taxon>
        <taxon>Dikarya</taxon>
        <taxon>Ascomycota</taxon>
        <taxon>Pezizomycotina</taxon>
        <taxon>Sordariomycetes</taxon>
        <taxon>Hypocreomycetidae</taxon>
        <taxon>Microascales</taxon>
        <taxon>Microascaceae</taxon>
        <taxon>Lomentospora</taxon>
    </lineage>
</organism>